<evidence type="ECO:0000256" key="2">
    <source>
        <dbReference type="ARBA" id="ARBA00004371"/>
    </source>
</evidence>
<keyword evidence="29" id="KW-1185">Reference proteome</keyword>
<evidence type="ECO:0000256" key="17">
    <source>
        <dbReference type="ARBA" id="ARBA00043767"/>
    </source>
</evidence>
<dbReference type="InterPro" id="IPR025705">
    <property type="entry name" value="Beta_hexosaminidase_sua/sub"/>
</dbReference>
<dbReference type="InterPro" id="IPR017853">
    <property type="entry name" value="GH"/>
</dbReference>
<comment type="similarity">
    <text evidence="3">Belongs to the glycosyl hydrolase 20 family.</text>
</comment>
<organism evidence="28 29">
    <name type="scientific">Pavo cristatus</name>
    <name type="common">Indian peafowl</name>
    <name type="synonym">Blue peafowl</name>
    <dbReference type="NCBI Taxonomy" id="9049"/>
    <lineage>
        <taxon>Eukaryota</taxon>
        <taxon>Metazoa</taxon>
        <taxon>Chordata</taxon>
        <taxon>Craniata</taxon>
        <taxon>Vertebrata</taxon>
        <taxon>Euteleostomi</taxon>
        <taxon>Archelosauria</taxon>
        <taxon>Archosauria</taxon>
        <taxon>Dinosauria</taxon>
        <taxon>Saurischia</taxon>
        <taxon>Theropoda</taxon>
        <taxon>Coelurosauria</taxon>
        <taxon>Aves</taxon>
        <taxon>Neognathae</taxon>
        <taxon>Galloanserae</taxon>
        <taxon>Galliformes</taxon>
        <taxon>Phasianidae</taxon>
        <taxon>Phasianinae</taxon>
        <taxon>Pavo</taxon>
    </lineage>
</organism>
<dbReference type="PRINTS" id="PR00738">
    <property type="entry name" value="GLHYDRLASE20"/>
</dbReference>
<dbReference type="Ensembl" id="ENSPSTT00000001143.1">
    <property type="protein sequence ID" value="ENSPSTP00000001088.1"/>
    <property type="gene ID" value="ENSPSTG00000000874.1"/>
</dbReference>
<keyword evidence="7" id="KW-0443">Lipid metabolism</keyword>
<keyword evidence="11" id="KW-0458">Lysosome</keyword>
<dbReference type="Pfam" id="PF14845">
    <property type="entry name" value="Glycohydro_20b2"/>
    <property type="match status" value="1"/>
</dbReference>
<dbReference type="SUPFAM" id="SSF55545">
    <property type="entry name" value="beta-N-acetylhexosaminidase-like domain"/>
    <property type="match status" value="1"/>
</dbReference>
<evidence type="ECO:0000256" key="25">
    <source>
        <dbReference type="SAM" id="SignalP"/>
    </source>
</evidence>
<dbReference type="GO" id="GO:0016020">
    <property type="term" value="C:membrane"/>
    <property type="evidence" value="ECO:0007669"/>
    <property type="project" value="TreeGrafter"/>
</dbReference>
<dbReference type="FunFam" id="3.20.20.80:FF:000049">
    <property type="entry name" value="Beta-hexosaminidase A"/>
    <property type="match status" value="1"/>
</dbReference>
<dbReference type="PANTHER" id="PTHR22600">
    <property type="entry name" value="BETA-HEXOSAMINIDASE"/>
    <property type="match status" value="1"/>
</dbReference>
<dbReference type="GO" id="GO:0030203">
    <property type="term" value="P:glycosaminoglycan metabolic process"/>
    <property type="evidence" value="ECO:0007669"/>
    <property type="project" value="TreeGrafter"/>
</dbReference>
<evidence type="ECO:0000256" key="21">
    <source>
        <dbReference type="ARBA" id="ARBA00047301"/>
    </source>
</evidence>
<dbReference type="GO" id="GO:0006689">
    <property type="term" value="P:ganglioside catabolic process"/>
    <property type="evidence" value="ECO:0007669"/>
    <property type="project" value="TreeGrafter"/>
</dbReference>
<evidence type="ECO:0000256" key="20">
    <source>
        <dbReference type="ARBA" id="ARBA00046515"/>
    </source>
</evidence>
<evidence type="ECO:0000256" key="23">
    <source>
        <dbReference type="PIRSR" id="PIRSR625705-1"/>
    </source>
</evidence>
<evidence type="ECO:0000256" key="6">
    <source>
        <dbReference type="ARBA" id="ARBA00022801"/>
    </source>
</evidence>
<keyword evidence="5 25" id="KW-0732">Signal</keyword>
<dbReference type="Gene3D" id="3.20.20.80">
    <property type="entry name" value="Glycosidases"/>
    <property type="match status" value="1"/>
</dbReference>
<comment type="subunit">
    <text evidence="20">There are 3 beta-hexosaminidase isozymes: isozyme A (hexosaminidase A) is a heterodimer composed of one subunit alpha and one subunit beta (chain A and B); isozyme B (hexosaminidase B) is a homodimer of two beta subunits (two chains A and B); isozyme S (hexosaminidase S) is a homodimer of two alpha subunits. The composition of the dimer (isozyme A versus isozyme S) has a significant effect on the substrate specificity of the alpha subunit active site.</text>
</comment>
<dbReference type="SUPFAM" id="SSF51445">
    <property type="entry name" value="(Trans)glycosidases"/>
    <property type="match status" value="1"/>
</dbReference>
<feature type="active site" description="Proton donor" evidence="23">
    <location>
        <position position="441"/>
    </location>
</feature>
<protein>
    <recommendedName>
        <fullName evidence="14">Beta-hexosaminidase subunit alpha</fullName>
        <ecNumber evidence="4">3.2.1.52</ecNumber>
    </recommendedName>
    <alternativeName>
        <fullName evidence="15">Beta-N-acetylhexosaminidase subunit alpha</fullName>
    </alternativeName>
    <alternativeName>
        <fullName evidence="16">N-acetyl-beta-glucosaminidase subunit alpha</fullName>
    </alternativeName>
</protein>
<comment type="catalytic activity">
    <reaction evidence="22">
        <text>N-acetyl-beta-D-6-sulfogalactosaminyl-(1-&gt;4)-alpha-L-iduronyl-(1-&gt;3)-N-acetyl-D-6-sulfogalactosamine + H2O = alpha-L-iduronyl-(1-&gt;3)-N-acetyl-D-6-sulfogalactosamine + N-acetyl-D-6-sulfogalactosamine</text>
        <dbReference type="Rhea" id="RHEA:64384"/>
        <dbReference type="ChEBI" id="CHEBI:15377"/>
        <dbReference type="ChEBI" id="CHEBI:152567"/>
        <dbReference type="ChEBI" id="CHEBI:152568"/>
        <dbReference type="ChEBI" id="CHEBI:153064"/>
    </reaction>
    <physiologicalReaction direction="left-to-right" evidence="22">
        <dbReference type="Rhea" id="RHEA:64385"/>
    </physiologicalReaction>
</comment>
<dbReference type="AlphaFoldDB" id="A0A8C9EIC3"/>
<comment type="function">
    <text evidence="19">Hydrolyzes the non-reducing end N-acetyl-D-hexosamine and/or sulfated N-acetyl-D-hexosamine of glycoconjugates, such as the oligosaccharide moieties from proteins and neutral glycolipids, or from certain mucopolysaccharides. The isozyme S is as active as the isozyme A on the anionic bis-sulfated glycans, the chondroitin-6-sulfate trisaccharide (C6S-3), and the dermatan sulfate pentasaccharide, and the sulfated glycosphingolipid SM2. The isozyme B does not hydrolyze each of these substrates, however hydrolyzes efficiently neutral oligosaccharide. Only the isozyme A is responsible for the degradation of GM2 gangliosides in the presence of GM2A.</text>
</comment>
<evidence type="ECO:0000256" key="8">
    <source>
        <dbReference type="ARBA" id="ARBA00023145"/>
    </source>
</evidence>
<evidence type="ECO:0000256" key="5">
    <source>
        <dbReference type="ARBA" id="ARBA00022729"/>
    </source>
</evidence>
<evidence type="ECO:0000256" key="9">
    <source>
        <dbReference type="ARBA" id="ARBA00023157"/>
    </source>
</evidence>
<reference evidence="28" key="1">
    <citation type="submission" date="2025-08" db="UniProtKB">
        <authorList>
            <consortium name="Ensembl"/>
        </authorList>
    </citation>
    <scope>IDENTIFICATION</scope>
</reference>
<comment type="catalytic activity">
    <reaction evidence="1">
        <text>Hydrolysis of terminal non-reducing N-acetyl-D-hexosamine residues in N-acetyl-beta-D-hexosaminides.</text>
        <dbReference type="EC" id="3.2.1.52"/>
    </reaction>
</comment>
<reference evidence="28" key="2">
    <citation type="submission" date="2025-09" db="UniProtKB">
        <authorList>
            <consortium name="Ensembl"/>
        </authorList>
    </citation>
    <scope>IDENTIFICATION</scope>
</reference>
<evidence type="ECO:0000256" key="11">
    <source>
        <dbReference type="ARBA" id="ARBA00023228"/>
    </source>
</evidence>
<comment type="catalytic activity">
    <reaction evidence="21">
        <text>N-acetyl-beta-D-galactosaminyl-(1-&gt;4)-beta-D-3-sulfogalactosyl-(1-&gt;4)-beta-D-glucosyl-(1&lt;-&gt;1')-ceramide + H2O = a beta-D-3-sulfogalactosyl-(1-&gt;4)-beta-D-glucosyl-(1&lt;-&gt;1')-ceramide + N-acetyl-beta-D-galactosamine</text>
        <dbReference type="Rhea" id="RHEA:48276"/>
        <dbReference type="ChEBI" id="CHEBI:15377"/>
        <dbReference type="ChEBI" id="CHEBI:28497"/>
        <dbReference type="ChEBI" id="CHEBI:90163"/>
        <dbReference type="ChEBI" id="CHEBI:90164"/>
    </reaction>
    <physiologicalReaction direction="left-to-right" evidence="21">
        <dbReference type="Rhea" id="RHEA:48277"/>
    </physiologicalReaction>
</comment>
<comment type="catalytic activity">
    <reaction evidence="17">
        <text>a ganglioside GM2 (d18:1(4E)) + H2O = a ganglioside GM3 (d18:1(4E)) + N-acetyl-beta-D-galactosamine</text>
        <dbReference type="Rhea" id="RHEA:47940"/>
        <dbReference type="ChEBI" id="CHEBI:15377"/>
        <dbReference type="ChEBI" id="CHEBI:28497"/>
        <dbReference type="ChEBI" id="CHEBI:60065"/>
        <dbReference type="ChEBI" id="CHEBI:71502"/>
    </reaction>
    <physiologicalReaction direction="left-to-right" evidence="17">
        <dbReference type="Rhea" id="RHEA:47941"/>
    </physiologicalReaction>
</comment>
<evidence type="ECO:0000256" key="7">
    <source>
        <dbReference type="ARBA" id="ARBA00023098"/>
    </source>
</evidence>
<dbReference type="Gene3D" id="3.30.379.10">
    <property type="entry name" value="Chitobiase/beta-hexosaminidase domain 2-like"/>
    <property type="match status" value="1"/>
</dbReference>
<keyword evidence="10" id="KW-0325">Glycoprotein</keyword>
<feature type="compositionally biased region" description="Pro residues" evidence="24">
    <location>
        <begin position="91"/>
        <end position="104"/>
    </location>
</feature>
<evidence type="ECO:0000256" key="14">
    <source>
        <dbReference type="ARBA" id="ARBA00040940"/>
    </source>
</evidence>
<evidence type="ECO:0000256" key="1">
    <source>
        <dbReference type="ARBA" id="ARBA00001231"/>
    </source>
</evidence>
<accession>A0A8C9EIC3</accession>
<comment type="catalytic activity">
    <reaction evidence="13">
        <text>beta-D-GalNAc-(1-&gt;4)-alpha-L-IdoA-(1-&gt;3)-beta-D-GalNAc-4-sulfate-(1-&gt;4)-alpha-L-IdoA-(1-&gt;3)-D-GalNAc-4-sulfate + H2O = alpha-L-IdoA-(1-&gt;3)-beta-D-GalNAc-4-sulfate-(1-&gt;4)-alpha-L-IdoA-(1-&gt;3)-D-GalNAc-4-sulfate + N-acetyl-D-galactosamine</text>
        <dbReference type="Rhea" id="RHEA:64372"/>
        <dbReference type="ChEBI" id="CHEBI:15377"/>
        <dbReference type="ChEBI" id="CHEBI:28037"/>
        <dbReference type="ChEBI" id="CHEBI:152565"/>
        <dbReference type="ChEBI" id="CHEBI:152566"/>
    </reaction>
    <physiologicalReaction direction="left-to-right" evidence="13">
        <dbReference type="Rhea" id="RHEA:64373"/>
    </physiologicalReaction>
</comment>
<evidence type="ECO:0000256" key="4">
    <source>
        <dbReference type="ARBA" id="ARBA00012663"/>
    </source>
</evidence>
<dbReference type="CDD" id="cd06562">
    <property type="entry name" value="GH20_HexA_HexB-like"/>
    <property type="match status" value="1"/>
</dbReference>
<evidence type="ECO:0000256" key="22">
    <source>
        <dbReference type="ARBA" id="ARBA00049464"/>
    </source>
</evidence>
<evidence type="ECO:0000256" key="10">
    <source>
        <dbReference type="ARBA" id="ARBA00023180"/>
    </source>
</evidence>
<sequence>MLCPPGPGVAGWLRLLPALCPSFGFGSASLGGTGSPRCPHGVAEGCTVVRGLSSPKTSLLPPPPNPCPHPSHRRDSPSNDAGAGGTRGSPQPHPPVPGVLPRPHPAGRAQRRGLPLFSDMAPVAIAARALLLLAAVGPAAALWPQPQLQRSPPAPARCPLPPARFRFAHAAGSAVGPGCAVLDEAFQRYWALIFAAARPAENKQPWRTSCTELLISVATPGCNGFPSLDSKESYKLSISRGSMLLYADAVWGALRGLETFSQLVGRDENGMYYVNETEIVDFPRFPHRGLLLDTSRHYLPLKAILETLDVMAYNKLNVFHWHIVDDPSFPYESFTFPELSKKGAFNAMTHVYTASDVQAVIEYARLRGIRVIAEFDTPGHTLSWGPGAPGLLTPCYLGKHPSGTYGPINPIFNTTYQFVTGLFQEISSVFPDYFIHLGGDEVDFTCWKSNPEILVFMKKMGFGEDYTKLESYYIQRLLDIVSSLGKGYMVWQEVFDNGVKVRPDTIIHVWKNNVPYAEEMANVTKAGYRALLSAPWYLNRISYGQDWMAAYQVEPLKFKGSTKQKDLVIGGEACMWGEYVDVTNLAPRLWPRAGAVAERLWSNATVRDLQDAYVRLAGFRCELLRRGVQAEPLFVGYCDHEFGGF</sequence>
<dbReference type="Pfam" id="PF00728">
    <property type="entry name" value="Glyco_hydro_20"/>
    <property type="match status" value="1"/>
</dbReference>
<evidence type="ECO:0000259" key="26">
    <source>
        <dbReference type="Pfam" id="PF00728"/>
    </source>
</evidence>
<evidence type="ECO:0000256" key="13">
    <source>
        <dbReference type="ARBA" id="ARBA00023505"/>
    </source>
</evidence>
<comment type="subcellular location">
    <subcellularLocation>
        <location evidence="2">Lysosome</location>
    </subcellularLocation>
</comment>
<dbReference type="InterPro" id="IPR029019">
    <property type="entry name" value="HEX_eukaryotic_N"/>
</dbReference>
<evidence type="ECO:0000256" key="16">
    <source>
        <dbReference type="ARBA" id="ARBA00043190"/>
    </source>
</evidence>
<dbReference type="GO" id="GO:0005764">
    <property type="term" value="C:lysosome"/>
    <property type="evidence" value="ECO:0007669"/>
    <property type="project" value="UniProtKB-SubCell"/>
</dbReference>
<evidence type="ECO:0000256" key="12">
    <source>
        <dbReference type="ARBA" id="ARBA00023295"/>
    </source>
</evidence>
<keyword evidence="12" id="KW-0326">Glycosidase</keyword>
<evidence type="ECO:0000259" key="27">
    <source>
        <dbReference type="Pfam" id="PF14845"/>
    </source>
</evidence>
<keyword evidence="9" id="KW-1015">Disulfide bond</keyword>
<comment type="catalytic activity">
    <reaction evidence="18">
        <text>a ganglioside GM2 + H2O = a ganglioside GM3 + N-acetyl-beta-D-galactosamine</text>
        <dbReference type="Rhea" id="RHEA:47968"/>
        <dbReference type="ChEBI" id="CHEBI:15377"/>
        <dbReference type="ChEBI" id="CHEBI:28497"/>
        <dbReference type="ChEBI" id="CHEBI:79210"/>
        <dbReference type="ChEBI" id="CHEBI:79218"/>
    </reaction>
    <physiologicalReaction direction="left-to-right" evidence="18">
        <dbReference type="Rhea" id="RHEA:47969"/>
    </physiologicalReaction>
</comment>
<evidence type="ECO:0000313" key="29">
    <source>
        <dbReference type="Proteomes" id="UP000694428"/>
    </source>
</evidence>
<dbReference type="Proteomes" id="UP000694428">
    <property type="component" value="Unplaced"/>
</dbReference>
<evidence type="ECO:0000256" key="18">
    <source>
        <dbReference type="ARBA" id="ARBA00043827"/>
    </source>
</evidence>
<dbReference type="EC" id="3.2.1.52" evidence="4"/>
<dbReference type="InterPro" id="IPR015883">
    <property type="entry name" value="Glyco_hydro_20_cat"/>
</dbReference>
<evidence type="ECO:0000256" key="15">
    <source>
        <dbReference type="ARBA" id="ARBA00041405"/>
    </source>
</evidence>
<feature type="compositionally biased region" description="Pro residues" evidence="24">
    <location>
        <begin position="60"/>
        <end position="69"/>
    </location>
</feature>
<proteinExistence type="inferred from homology"/>
<feature type="domain" description="Beta-hexosaminidase eukaryotic type N-terminal" evidence="27">
    <location>
        <begin position="142"/>
        <end position="263"/>
    </location>
</feature>
<feature type="domain" description="Glycoside hydrolase family 20 catalytic" evidence="26">
    <location>
        <begin position="285"/>
        <end position="603"/>
    </location>
</feature>
<keyword evidence="6" id="KW-0378">Hydrolase</keyword>
<dbReference type="InterPro" id="IPR029018">
    <property type="entry name" value="Hex-like_dom2"/>
</dbReference>
<evidence type="ECO:0000256" key="3">
    <source>
        <dbReference type="ARBA" id="ARBA00006285"/>
    </source>
</evidence>
<name>A0A8C9EIC3_PAVCR</name>
<feature type="region of interest" description="Disordered" evidence="24">
    <location>
        <begin position="53"/>
        <end position="110"/>
    </location>
</feature>
<dbReference type="GO" id="GO:0005975">
    <property type="term" value="P:carbohydrate metabolic process"/>
    <property type="evidence" value="ECO:0007669"/>
    <property type="project" value="InterPro"/>
</dbReference>
<dbReference type="GO" id="GO:0004563">
    <property type="term" value="F:beta-N-acetylhexosaminidase activity"/>
    <property type="evidence" value="ECO:0007669"/>
    <property type="project" value="UniProtKB-EC"/>
</dbReference>
<feature type="chain" id="PRO_5034831184" description="Beta-hexosaminidase subunit alpha" evidence="25">
    <location>
        <begin position="29"/>
        <end position="645"/>
    </location>
</feature>
<feature type="signal peptide" evidence="25">
    <location>
        <begin position="1"/>
        <end position="28"/>
    </location>
</feature>
<evidence type="ECO:0000313" key="28">
    <source>
        <dbReference type="Ensembl" id="ENSPSTP00000001088.1"/>
    </source>
</evidence>
<keyword evidence="8" id="KW-0865">Zymogen</keyword>
<evidence type="ECO:0000256" key="19">
    <source>
        <dbReference type="ARBA" id="ARBA00045782"/>
    </source>
</evidence>
<dbReference type="PANTHER" id="PTHR22600:SF39">
    <property type="entry name" value="BETA-HEXOSAMINIDASE SUBUNIT ALPHA"/>
    <property type="match status" value="1"/>
</dbReference>
<evidence type="ECO:0000256" key="24">
    <source>
        <dbReference type="SAM" id="MobiDB-lite"/>
    </source>
</evidence>